<evidence type="ECO:0000313" key="9">
    <source>
        <dbReference type="Proteomes" id="UP000436911"/>
    </source>
</evidence>
<dbReference type="SUPFAM" id="SSF46785">
    <property type="entry name" value="Winged helix' DNA-binding domain"/>
    <property type="match status" value="1"/>
</dbReference>
<keyword evidence="2" id="KW-0805">Transcription regulation</keyword>
<dbReference type="Pfam" id="PF03466">
    <property type="entry name" value="LysR_substrate"/>
    <property type="match status" value="1"/>
</dbReference>
<evidence type="ECO:0000313" key="8">
    <source>
        <dbReference type="Proteomes" id="UP000175993"/>
    </source>
</evidence>
<comment type="similarity">
    <text evidence="1">Belongs to the LysR transcriptional regulatory family.</text>
</comment>
<dbReference type="AlphaFoldDB" id="A0A368NKP8"/>
<dbReference type="OrthoDB" id="7328368at2"/>
<protein>
    <submittedName>
        <fullName evidence="6">LysR family transcriptional regulator</fullName>
    </submittedName>
</protein>
<evidence type="ECO:0000259" key="5">
    <source>
        <dbReference type="PROSITE" id="PS50931"/>
    </source>
</evidence>
<dbReference type="Proteomes" id="UP000175993">
    <property type="component" value="Unassembled WGS sequence"/>
</dbReference>
<evidence type="ECO:0000256" key="2">
    <source>
        <dbReference type="ARBA" id="ARBA00023015"/>
    </source>
</evidence>
<evidence type="ECO:0000256" key="4">
    <source>
        <dbReference type="ARBA" id="ARBA00023163"/>
    </source>
</evidence>
<dbReference type="Pfam" id="PF00126">
    <property type="entry name" value="HTH_1"/>
    <property type="match status" value="1"/>
</dbReference>
<comment type="caution">
    <text evidence="6">The sequence shown here is derived from an EMBL/GenBank/DDBJ whole genome shotgun (WGS) entry which is preliminary data.</text>
</comment>
<feature type="domain" description="HTH lysR-type" evidence="5">
    <location>
        <begin position="1"/>
        <end position="56"/>
    </location>
</feature>
<dbReference type="PROSITE" id="PS50931">
    <property type="entry name" value="HTH_LYSR"/>
    <property type="match status" value="1"/>
</dbReference>
<reference evidence="6 9" key="1">
    <citation type="submission" date="2018-08" db="EMBL/GenBank/DDBJ databases">
        <title>Genome sequencing of Agrobacterium vitis strain ICMP 10754.</title>
        <authorList>
            <person name="Visnovsky S.B."/>
            <person name="Pitman A.R."/>
        </authorList>
    </citation>
    <scope>NUCLEOTIDE SEQUENCE [LARGE SCALE GENOMIC DNA]</scope>
    <source>
        <strain evidence="6 9">ICMP 10754</strain>
    </source>
</reference>
<dbReference type="PANTHER" id="PTHR30537">
    <property type="entry name" value="HTH-TYPE TRANSCRIPTIONAL REGULATOR"/>
    <property type="match status" value="1"/>
</dbReference>
<evidence type="ECO:0000256" key="1">
    <source>
        <dbReference type="ARBA" id="ARBA00009437"/>
    </source>
</evidence>
<sequence length="318" mass="35351">MKSLMAFEEFGRLGTMTAAAEALGITVGAVSQHIKSLERSVGISLVTRAGNSVKLTSAGQSYRNFLARGFQEFQDAQDAVRKIRSTSSITVSSLRSLAAKWLAPRMVEWQKISNGAKARLQGDLTEPNLENGDADFRITYGRHIEPHRQYARLFTDIVLPVYAPGFKGRELVTRPEHLLQLPLIEIEWADSEGQSPGWSQWAAVHCKSSPFIEPTLVFSFTNAALDAALYGEGVVLAQLSMVWDDIVAGRLIVPFDLRLPMPQPYYVAWSSAAFDKPAGREFHRWILSKGRQQGDLVIDPSKCMKTGRAHEDSRQAFK</sequence>
<name>A0A368NKP8_AGRVI</name>
<reference evidence="7 8" key="2">
    <citation type="submission" date="2019-11" db="EMBL/GenBank/DDBJ databases">
        <title>Whole-genome sequencing of Allorhizobium vitis.</title>
        <authorList>
            <person name="Gan H.M."/>
            <person name="Savka M.A."/>
        </authorList>
    </citation>
    <scope>NUCLEOTIDE SEQUENCE [LARGE SCALE GENOMIC DNA]</scope>
    <source>
        <strain evidence="7 8">AB4</strain>
    </source>
</reference>
<dbReference type="InterPro" id="IPR000847">
    <property type="entry name" value="LysR_HTH_N"/>
</dbReference>
<dbReference type="InterPro" id="IPR005119">
    <property type="entry name" value="LysR_subst-bd"/>
</dbReference>
<keyword evidence="3" id="KW-0238">DNA-binding</keyword>
<evidence type="ECO:0000256" key="3">
    <source>
        <dbReference type="ARBA" id="ARBA00023125"/>
    </source>
</evidence>
<accession>A0A368NKP8</accession>
<dbReference type="InterPro" id="IPR036388">
    <property type="entry name" value="WH-like_DNA-bd_sf"/>
</dbReference>
<dbReference type="PANTHER" id="PTHR30537:SF79">
    <property type="entry name" value="TRANSCRIPTIONAL REGULATOR-RELATED"/>
    <property type="match status" value="1"/>
</dbReference>
<proteinExistence type="inferred from homology"/>
<dbReference type="Proteomes" id="UP000436911">
    <property type="component" value="Unassembled WGS sequence"/>
</dbReference>
<gene>
    <name evidence="7" type="ORF">BBI04_024145</name>
    <name evidence="6" type="ORF">DXT89_25575</name>
</gene>
<dbReference type="SUPFAM" id="SSF53850">
    <property type="entry name" value="Periplasmic binding protein-like II"/>
    <property type="match status" value="1"/>
</dbReference>
<evidence type="ECO:0000313" key="6">
    <source>
        <dbReference type="EMBL" id="KAA3520675.1"/>
    </source>
</evidence>
<keyword evidence="4" id="KW-0804">Transcription</keyword>
<dbReference type="InterPro" id="IPR036390">
    <property type="entry name" value="WH_DNA-bd_sf"/>
</dbReference>
<dbReference type="EMBL" id="MBEV02000020">
    <property type="protein sequence ID" value="MUP07876.1"/>
    <property type="molecule type" value="Genomic_DNA"/>
</dbReference>
<organism evidence="6 9">
    <name type="scientific">Agrobacterium vitis</name>
    <name type="common">Rhizobium vitis</name>
    <dbReference type="NCBI Taxonomy" id="373"/>
    <lineage>
        <taxon>Bacteria</taxon>
        <taxon>Pseudomonadati</taxon>
        <taxon>Pseudomonadota</taxon>
        <taxon>Alphaproteobacteria</taxon>
        <taxon>Hyphomicrobiales</taxon>
        <taxon>Rhizobiaceae</taxon>
        <taxon>Rhizobium/Agrobacterium group</taxon>
        <taxon>Agrobacterium</taxon>
    </lineage>
</organism>
<dbReference type="GO" id="GO:0006351">
    <property type="term" value="P:DNA-templated transcription"/>
    <property type="evidence" value="ECO:0007669"/>
    <property type="project" value="TreeGrafter"/>
</dbReference>
<dbReference type="InterPro" id="IPR058163">
    <property type="entry name" value="LysR-type_TF_proteobact-type"/>
</dbReference>
<dbReference type="Gene3D" id="1.10.10.10">
    <property type="entry name" value="Winged helix-like DNA-binding domain superfamily/Winged helix DNA-binding domain"/>
    <property type="match status" value="1"/>
</dbReference>
<dbReference type="GO" id="GO:0003700">
    <property type="term" value="F:DNA-binding transcription factor activity"/>
    <property type="evidence" value="ECO:0007669"/>
    <property type="project" value="InterPro"/>
</dbReference>
<dbReference type="Gene3D" id="3.40.190.10">
    <property type="entry name" value="Periplasmic binding protein-like II"/>
    <property type="match status" value="2"/>
</dbReference>
<dbReference type="GO" id="GO:0043565">
    <property type="term" value="F:sequence-specific DNA binding"/>
    <property type="evidence" value="ECO:0007669"/>
    <property type="project" value="TreeGrafter"/>
</dbReference>
<dbReference type="EMBL" id="QUSG01000028">
    <property type="protein sequence ID" value="KAA3520675.1"/>
    <property type="molecule type" value="Genomic_DNA"/>
</dbReference>
<evidence type="ECO:0000313" key="7">
    <source>
        <dbReference type="EMBL" id="MUP07876.1"/>
    </source>
</evidence>